<evidence type="ECO:0008006" key="3">
    <source>
        <dbReference type="Google" id="ProtNLM"/>
    </source>
</evidence>
<reference evidence="1 2" key="1">
    <citation type="submission" date="2020-03" db="EMBL/GenBank/DDBJ databases">
        <title>Draft Genome Sequence of 2-Methylisoborneol Producing Pseudanabaena yagii Strain GIHE-NHR1 Isolated from North Han River in South Korea.</title>
        <authorList>
            <person name="Jeong J."/>
        </authorList>
    </citation>
    <scope>NUCLEOTIDE SEQUENCE [LARGE SCALE GENOMIC DNA]</scope>
    <source>
        <strain evidence="1 2">GIHE-NHR1</strain>
    </source>
</reference>
<dbReference type="RefSeq" id="WP_169363438.1">
    <property type="nucleotide sequence ID" value="NZ_JAAVJL010000001.1"/>
</dbReference>
<keyword evidence="2" id="KW-1185">Reference proteome</keyword>
<dbReference type="Proteomes" id="UP000738376">
    <property type="component" value="Unassembled WGS sequence"/>
</dbReference>
<organism evidence="1 2">
    <name type="scientific">Pseudanabaena yagii GIHE-NHR1</name>
    <dbReference type="NCBI Taxonomy" id="2722753"/>
    <lineage>
        <taxon>Bacteria</taxon>
        <taxon>Bacillati</taxon>
        <taxon>Cyanobacteriota</taxon>
        <taxon>Cyanophyceae</taxon>
        <taxon>Pseudanabaenales</taxon>
        <taxon>Pseudanabaenaceae</taxon>
        <taxon>Pseudanabaena</taxon>
        <taxon>Pseudanabaena yagii</taxon>
    </lineage>
</organism>
<sequence length="150" mass="15910">MKFLKQPITLLGVALVPILLSVAPAMSQETLKPLSPRFTPDPQVYYGKAGGDVPLQAIATSKANGSCQGLADQSPNHTLTILKNFGFLSLSVSGDRNLSLLVKGPDGIYCRSGKSPELSGAWVSGQYEIWVGTTNGDRANYQLSVSETSP</sequence>
<evidence type="ECO:0000313" key="2">
    <source>
        <dbReference type="Proteomes" id="UP000738376"/>
    </source>
</evidence>
<comment type="caution">
    <text evidence="1">The sequence shown here is derived from an EMBL/GenBank/DDBJ whole genome shotgun (WGS) entry which is preliminary data.</text>
</comment>
<protein>
    <recommendedName>
        <fullName evidence="3">Peptidase S1</fullName>
    </recommendedName>
</protein>
<dbReference type="EMBL" id="JAAVJL010000001">
    <property type="protein sequence ID" value="NMF58545.1"/>
    <property type="molecule type" value="Genomic_DNA"/>
</dbReference>
<gene>
    <name evidence="1" type="ORF">HC246_11070</name>
</gene>
<name>A0ABX1LU32_9CYAN</name>
<evidence type="ECO:0000313" key="1">
    <source>
        <dbReference type="EMBL" id="NMF58545.1"/>
    </source>
</evidence>
<accession>A0ABX1LU32</accession>
<proteinExistence type="predicted"/>